<dbReference type="GO" id="GO:0004040">
    <property type="term" value="F:amidase activity"/>
    <property type="evidence" value="ECO:0007669"/>
    <property type="project" value="UniProtKB-EC"/>
</dbReference>
<keyword evidence="3" id="KW-1185">Reference proteome</keyword>
<dbReference type="PROSITE" id="PS00571">
    <property type="entry name" value="AMIDASES"/>
    <property type="match status" value="1"/>
</dbReference>
<dbReference type="InterPro" id="IPR036928">
    <property type="entry name" value="AS_sf"/>
</dbReference>
<organism evidence="2 3">
    <name type="scientific">Paenibacillus albus</name>
    <dbReference type="NCBI Taxonomy" id="2495582"/>
    <lineage>
        <taxon>Bacteria</taxon>
        <taxon>Bacillati</taxon>
        <taxon>Bacillota</taxon>
        <taxon>Bacilli</taxon>
        <taxon>Bacillales</taxon>
        <taxon>Paenibacillaceae</taxon>
        <taxon>Paenibacillus</taxon>
    </lineage>
</organism>
<dbReference type="AlphaFoldDB" id="A0A3Q8X207"/>
<dbReference type="PANTHER" id="PTHR46310:SF7">
    <property type="entry name" value="AMIDASE 1"/>
    <property type="match status" value="1"/>
</dbReference>
<proteinExistence type="predicted"/>
<evidence type="ECO:0000259" key="1">
    <source>
        <dbReference type="Pfam" id="PF01425"/>
    </source>
</evidence>
<dbReference type="OrthoDB" id="9811471at2"/>
<dbReference type="EMBL" id="CP034437">
    <property type="protein sequence ID" value="AZN38243.1"/>
    <property type="molecule type" value="Genomic_DNA"/>
</dbReference>
<gene>
    <name evidence="2" type="ORF">EJC50_00050</name>
</gene>
<dbReference type="Pfam" id="PF01425">
    <property type="entry name" value="Amidase"/>
    <property type="match status" value="1"/>
</dbReference>
<protein>
    <submittedName>
        <fullName evidence="2">Amidase</fullName>
        <ecNumber evidence="2">3.5.1.4</ecNumber>
    </submittedName>
</protein>
<accession>A0A3Q8X207</accession>
<dbReference type="KEGG" id="palb:EJC50_00050"/>
<name>A0A3Q8X207_9BACL</name>
<feature type="domain" description="Amidase" evidence="1">
    <location>
        <begin position="19"/>
        <end position="393"/>
    </location>
</feature>
<dbReference type="Proteomes" id="UP000272528">
    <property type="component" value="Chromosome"/>
</dbReference>
<reference evidence="3" key="1">
    <citation type="submission" date="2018-12" db="EMBL/GenBank/DDBJ databases">
        <title>Genome sequence of Peanibacillus sp.</title>
        <authorList>
            <person name="Subramani G."/>
            <person name="Srinivasan S."/>
            <person name="Kim M.K."/>
        </authorList>
    </citation>
    <scope>NUCLEOTIDE SEQUENCE [LARGE SCALE GENOMIC DNA]</scope>
    <source>
        <strain evidence="3">18JY67-1</strain>
    </source>
</reference>
<evidence type="ECO:0000313" key="3">
    <source>
        <dbReference type="Proteomes" id="UP000272528"/>
    </source>
</evidence>
<dbReference type="PANTHER" id="PTHR46310">
    <property type="entry name" value="AMIDASE 1"/>
    <property type="match status" value="1"/>
</dbReference>
<dbReference type="NCBIfam" id="NF006169">
    <property type="entry name" value="PRK08310.1"/>
    <property type="match status" value="1"/>
</dbReference>
<dbReference type="EC" id="3.5.1.4" evidence="2"/>
<dbReference type="SUPFAM" id="SSF75304">
    <property type="entry name" value="Amidase signature (AS) enzymes"/>
    <property type="match status" value="1"/>
</dbReference>
<dbReference type="Gene3D" id="3.90.1300.10">
    <property type="entry name" value="Amidase signature (AS) domain"/>
    <property type="match status" value="1"/>
</dbReference>
<sequence>MTDAHRAFIDDTIEVQPSGDGLLAGMTFAVKDVFHVRGHVNAAGNPDWLRTHQGPERHAVVIDRLLASGATLTGMTHTDELMYSLNGENVHYGTPLNPAAPGRIPGGSSSGSAVAVAGGYVRFAIGTDTGGSVRVPACYCGLYGFRPTHDAVSLEGVIPLAPSFDTVGWFARDAETLRAVGEALLPGEPVPAGAVGKDADRAIASPFRRLIVAQDAWELAEQDTADAWAGKLASLEAEFGERISERIAPEGLAEWMINFRVLQGLEIRSAHGAWIDEVRPVFAPDIAGRMEWTRQLRPEEEAPARRQREARRARLEELLGDDAILIVPTAPGAAPRIGEEAEALERYRFRLLQLTAIAGLAGLPQLTIPGKNASGLPIGLSVIAPAGFDRELLNWAARSAEKRGVSNDFGHAV</sequence>
<dbReference type="InterPro" id="IPR023631">
    <property type="entry name" value="Amidase_dom"/>
</dbReference>
<evidence type="ECO:0000313" key="2">
    <source>
        <dbReference type="EMBL" id="AZN38243.1"/>
    </source>
</evidence>
<dbReference type="InterPro" id="IPR020556">
    <property type="entry name" value="Amidase_CS"/>
</dbReference>
<dbReference type="RefSeq" id="WP_126011198.1">
    <property type="nucleotide sequence ID" value="NZ_CP034437.1"/>
</dbReference>
<keyword evidence="2" id="KW-0378">Hydrolase</keyword>